<dbReference type="Proteomes" id="UP001153620">
    <property type="component" value="Chromosome 3"/>
</dbReference>
<gene>
    <name evidence="2" type="ORF">CHIRRI_LOCUS9618</name>
</gene>
<keyword evidence="3" id="KW-1185">Reference proteome</keyword>
<name>A0A9N9S0B7_9DIPT</name>
<accession>A0A9N9S0B7</accession>
<dbReference type="EMBL" id="OU895879">
    <property type="protein sequence ID" value="CAG9806764.1"/>
    <property type="molecule type" value="Genomic_DNA"/>
</dbReference>
<reference evidence="2" key="1">
    <citation type="submission" date="2022-01" db="EMBL/GenBank/DDBJ databases">
        <authorList>
            <person name="King R."/>
        </authorList>
    </citation>
    <scope>NUCLEOTIDE SEQUENCE</scope>
</reference>
<evidence type="ECO:0000313" key="3">
    <source>
        <dbReference type="Proteomes" id="UP001153620"/>
    </source>
</evidence>
<keyword evidence="1" id="KW-1133">Transmembrane helix</keyword>
<dbReference type="OrthoDB" id="10496146at2759"/>
<organism evidence="2 3">
    <name type="scientific">Chironomus riparius</name>
    <dbReference type="NCBI Taxonomy" id="315576"/>
    <lineage>
        <taxon>Eukaryota</taxon>
        <taxon>Metazoa</taxon>
        <taxon>Ecdysozoa</taxon>
        <taxon>Arthropoda</taxon>
        <taxon>Hexapoda</taxon>
        <taxon>Insecta</taxon>
        <taxon>Pterygota</taxon>
        <taxon>Neoptera</taxon>
        <taxon>Endopterygota</taxon>
        <taxon>Diptera</taxon>
        <taxon>Nematocera</taxon>
        <taxon>Chironomoidea</taxon>
        <taxon>Chironomidae</taxon>
        <taxon>Chironominae</taxon>
        <taxon>Chironomus</taxon>
    </lineage>
</organism>
<feature type="transmembrane region" description="Helical" evidence="1">
    <location>
        <begin position="6"/>
        <end position="30"/>
    </location>
</feature>
<proteinExistence type="predicted"/>
<keyword evidence="1" id="KW-0812">Transmembrane</keyword>
<reference evidence="2" key="2">
    <citation type="submission" date="2022-10" db="EMBL/GenBank/DDBJ databases">
        <authorList>
            <consortium name="ENA_rothamsted_submissions"/>
            <consortium name="culmorum"/>
            <person name="King R."/>
        </authorList>
    </citation>
    <scope>NUCLEOTIDE SEQUENCE</scope>
</reference>
<evidence type="ECO:0000313" key="2">
    <source>
        <dbReference type="EMBL" id="CAG9806764.1"/>
    </source>
</evidence>
<evidence type="ECO:0000256" key="1">
    <source>
        <dbReference type="SAM" id="Phobius"/>
    </source>
</evidence>
<dbReference type="AlphaFoldDB" id="A0A9N9S0B7"/>
<sequence>MEMIVAYIAIILMFVSVPCICFKLIGYCFYSGGDNKTKFELDLVDFESDSDTDTSGVVEIDLKIPMNDSNNNINGNNNTQLDKNAIIVTEAGDIFNNDLDR</sequence>
<protein>
    <submittedName>
        <fullName evidence="2">Uncharacterized protein</fullName>
    </submittedName>
</protein>
<keyword evidence="1" id="KW-0472">Membrane</keyword>